<dbReference type="EMBL" id="JAACJN010000049">
    <property type="protein sequence ID" value="KAF5382957.1"/>
    <property type="molecule type" value="Genomic_DNA"/>
</dbReference>
<dbReference type="AlphaFoldDB" id="A0A8H5M6W1"/>
<keyword evidence="3" id="KW-1185">Reference proteome</keyword>
<feature type="compositionally biased region" description="Polar residues" evidence="1">
    <location>
        <begin position="91"/>
        <end position="102"/>
    </location>
</feature>
<accession>A0A8H5M6W1</accession>
<feature type="region of interest" description="Disordered" evidence="1">
    <location>
        <begin position="61"/>
        <end position="189"/>
    </location>
</feature>
<feature type="compositionally biased region" description="Low complexity" evidence="1">
    <location>
        <begin position="291"/>
        <end position="303"/>
    </location>
</feature>
<evidence type="ECO:0000313" key="3">
    <source>
        <dbReference type="Proteomes" id="UP000518752"/>
    </source>
</evidence>
<evidence type="ECO:0000313" key="2">
    <source>
        <dbReference type="EMBL" id="KAF5382957.1"/>
    </source>
</evidence>
<name>A0A8H5M6W1_9AGAR</name>
<dbReference type="OrthoDB" id="3269550at2759"/>
<proteinExistence type="predicted"/>
<feature type="compositionally biased region" description="Polar residues" evidence="1">
    <location>
        <begin position="144"/>
        <end position="157"/>
    </location>
</feature>
<reference evidence="2 3" key="1">
    <citation type="journal article" date="2020" name="ISME J.">
        <title>Uncovering the hidden diversity of litter-decomposition mechanisms in mushroom-forming fungi.</title>
        <authorList>
            <person name="Floudas D."/>
            <person name="Bentzer J."/>
            <person name="Ahren D."/>
            <person name="Johansson T."/>
            <person name="Persson P."/>
            <person name="Tunlid A."/>
        </authorList>
    </citation>
    <scope>NUCLEOTIDE SEQUENCE [LARGE SCALE GENOMIC DNA]</scope>
    <source>
        <strain evidence="2 3">CBS 406.79</strain>
    </source>
</reference>
<feature type="compositionally biased region" description="Polar residues" evidence="1">
    <location>
        <begin position="340"/>
        <end position="349"/>
    </location>
</feature>
<feature type="compositionally biased region" description="Polar residues" evidence="1">
    <location>
        <begin position="17"/>
        <end position="29"/>
    </location>
</feature>
<dbReference type="Proteomes" id="UP000518752">
    <property type="component" value="Unassembled WGS sequence"/>
</dbReference>
<feature type="region of interest" description="Disordered" evidence="1">
    <location>
        <begin position="1"/>
        <end position="45"/>
    </location>
</feature>
<feature type="compositionally biased region" description="Polar residues" evidence="1">
    <location>
        <begin position="1"/>
        <end position="11"/>
    </location>
</feature>
<feature type="region of interest" description="Disordered" evidence="1">
    <location>
        <begin position="285"/>
        <end position="349"/>
    </location>
</feature>
<evidence type="ECO:0000256" key="1">
    <source>
        <dbReference type="SAM" id="MobiDB-lite"/>
    </source>
</evidence>
<sequence length="447" mass="49876">MEPISPTNARTGHSHTPVLSHSRVSSPVQSDFGESIPPTMNELDAQEKARLLKKHRKLSKVFGKVPDFQRPSLYMRSRNSISNLSHRRSASVRTNDSSSSRGRTARKIASHSDLGSVSDGGSQLDEPKYESPIPPMPPLAFSRSRGSTDAFSEPTSFQHRKKSSLHILTPPKLLSDDDDVLKPPSSPTLKGLPEDVRMKRMLKLRRFLGDQSNSSSHTLKTRTSYDSSMVKQLREAPHTKYLQDNPIHRSRSLTPYKRELEQIDSAVDFHRQYVHIFGRVTHRSAAETHGSSASSSTSSSSVSQAQRPSRHPESRQTSMAAVRHSATAPNMASDVKIPESPSTNSVTSVESFLDSAFDERFRDRRRRAAKLTQFFGVQYQDITASLTGVSDELPDIPSRTPVQVDVRPEPTVDVRTNTRRFWGFSGDNLKEAEVSDVIGKLRELRAP</sequence>
<gene>
    <name evidence="2" type="ORF">D9757_006389</name>
</gene>
<protein>
    <submittedName>
        <fullName evidence="2">Uncharacterized protein</fullName>
    </submittedName>
</protein>
<comment type="caution">
    <text evidence="2">The sequence shown here is derived from an EMBL/GenBank/DDBJ whole genome shotgun (WGS) entry which is preliminary data.</text>
</comment>
<organism evidence="2 3">
    <name type="scientific">Collybiopsis confluens</name>
    <dbReference type="NCBI Taxonomy" id="2823264"/>
    <lineage>
        <taxon>Eukaryota</taxon>
        <taxon>Fungi</taxon>
        <taxon>Dikarya</taxon>
        <taxon>Basidiomycota</taxon>
        <taxon>Agaricomycotina</taxon>
        <taxon>Agaricomycetes</taxon>
        <taxon>Agaricomycetidae</taxon>
        <taxon>Agaricales</taxon>
        <taxon>Marasmiineae</taxon>
        <taxon>Omphalotaceae</taxon>
        <taxon>Collybiopsis</taxon>
    </lineage>
</organism>